<dbReference type="GO" id="GO:0000162">
    <property type="term" value="P:L-tryptophan biosynthetic process"/>
    <property type="evidence" value="ECO:0007669"/>
    <property type="project" value="UniProtKB-UniPathway"/>
</dbReference>
<keyword evidence="3" id="KW-0028">Amino-acid biosynthesis</keyword>
<dbReference type="SUPFAM" id="SSF51366">
    <property type="entry name" value="Ribulose-phoshate binding barrel"/>
    <property type="match status" value="1"/>
</dbReference>
<keyword evidence="4" id="KW-0822">Tryptophan biosynthesis</keyword>
<evidence type="ECO:0000256" key="3">
    <source>
        <dbReference type="ARBA" id="ARBA00022605"/>
    </source>
</evidence>
<reference evidence="8" key="1">
    <citation type="submission" date="2019-08" db="EMBL/GenBank/DDBJ databases">
        <authorList>
            <person name="Kucharzyk K."/>
            <person name="Murdoch R.W."/>
            <person name="Higgins S."/>
            <person name="Loffler F."/>
        </authorList>
    </citation>
    <scope>NUCLEOTIDE SEQUENCE</scope>
</reference>
<organism evidence="8">
    <name type="scientific">bioreactor metagenome</name>
    <dbReference type="NCBI Taxonomy" id="1076179"/>
    <lineage>
        <taxon>unclassified sequences</taxon>
        <taxon>metagenomes</taxon>
        <taxon>ecological metagenomes</taxon>
    </lineage>
</organism>
<dbReference type="InterPro" id="IPR044643">
    <property type="entry name" value="TrpF_fam"/>
</dbReference>
<comment type="pathway">
    <text evidence="1">Amino-acid biosynthesis; L-tryptophan biosynthesis; L-tryptophan from chorismate: step 3/5.</text>
</comment>
<dbReference type="PANTHER" id="PTHR42894">
    <property type="entry name" value="N-(5'-PHOSPHORIBOSYL)ANTHRANILATE ISOMERASE"/>
    <property type="match status" value="1"/>
</dbReference>
<dbReference type="InterPro" id="IPR001240">
    <property type="entry name" value="PRAI_dom"/>
</dbReference>
<keyword evidence="6 8" id="KW-0413">Isomerase</keyword>
<keyword evidence="5" id="KW-0057">Aromatic amino acid biosynthesis</keyword>
<dbReference type="HAMAP" id="MF_00135">
    <property type="entry name" value="PRAI"/>
    <property type="match status" value="1"/>
</dbReference>
<evidence type="ECO:0000256" key="5">
    <source>
        <dbReference type="ARBA" id="ARBA00023141"/>
    </source>
</evidence>
<evidence type="ECO:0000256" key="2">
    <source>
        <dbReference type="ARBA" id="ARBA00012572"/>
    </source>
</evidence>
<name>A0A645DID6_9ZZZZ</name>
<protein>
    <recommendedName>
        <fullName evidence="2">phosphoribosylanthranilate isomerase</fullName>
        <ecNumber evidence="2">5.3.1.24</ecNumber>
    </recommendedName>
</protein>
<dbReference type="EMBL" id="VSSQ01036555">
    <property type="protein sequence ID" value="MPM89059.1"/>
    <property type="molecule type" value="Genomic_DNA"/>
</dbReference>
<dbReference type="Gene3D" id="3.20.20.70">
    <property type="entry name" value="Aldolase class I"/>
    <property type="match status" value="1"/>
</dbReference>
<dbReference type="UniPathway" id="UPA00035">
    <property type="reaction ID" value="UER00042"/>
</dbReference>
<proteinExistence type="inferred from homology"/>
<evidence type="ECO:0000259" key="7">
    <source>
        <dbReference type="Pfam" id="PF00697"/>
    </source>
</evidence>
<dbReference type="EC" id="5.3.1.24" evidence="2"/>
<evidence type="ECO:0000256" key="6">
    <source>
        <dbReference type="ARBA" id="ARBA00023235"/>
    </source>
</evidence>
<feature type="domain" description="N-(5'phosphoribosyl) anthranilate isomerase (PRAI)" evidence="7">
    <location>
        <begin position="1"/>
        <end position="133"/>
    </location>
</feature>
<dbReference type="CDD" id="cd00405">
    <property type="entry name" value="PRAI"/>
    <property type="match status" value="1"/>
</dbReference>
<dbReference type="AlphaFoldDB" id="A0A645DID6"/>
<accession>A0A645DID6</accession>
<dbReference type="InterPro" id="IPR011060">
    <property type="entry name" value="RibuloseP-bd_barrel"/>
</dbReference>
<evidence type="ECO:0000256" key="4">
    <source>
        <dbReference type="ARBA" id="ARBA00022822"/>
    </source>
</evidence>
<dbReference type="Pfam" id="PF00697">
    <property type="entry name" value="PRAI"/>
    <property type="match status" value="1"/>
</dbReference>
<gene>
    <name evidence="8" type="primary">trpF_24</name>
    <name evidence="8" type="ORF">SDC9_136167</name>
</gene>
<dbReference type="InterPro" id="IPR013785">
    <property type="entry name" value="Aldolase_TIM"/>
</dbReference>
<evidence type="ECO:0000313" key="8">
    <source>
        <dbReference type="EMBL" id="MPM89059.1"/>
    </source>
</evidence>
<comment type="caution">
    <text evidence="8">The sequence shown here is derived from an EMBL/GenBank/DDBJ whole genome shotgun (WGS) entry which is preliminary data.</text>
</comment>
<dbReference type="PANTHER" id="PTHR42894:SF1">
    <property type="entry name" value="N-(5'-PHOSPHORIBOSYL)ANTHRANILATE ISOMERASE"/>
    <property type="match status" value="1"/>
</dbReference>
<dbReference type="GO" id="GO:0004640">
    <property type="term" value="F:phosphoribosylanthranilate isomerase activity"/>
    <property type="evidence" value="ECO:0007669"/>
    <property type="project" value="UniProtKB-EC"/>
</dbReference>
<evidence type="ECO:0000256" key="1">
    <source>
        <dbReference type="ARBA" id="ARBA00004664"/>
    </source>
</evidence>
<sequence length="139" mass="14965">MDAPIERIVALFRAGVITMAQLHGREDEAYIRRLKDACGIPVIKAVRVETAQDILARQTSLADFLLLDNGAGGTGSAFNWGLIPSIEKPCFLAGGIHEGNLEAALALCPYCVDVSSGAESGGFKDREKILRLVRGVRRN</sequence>